<comment type="subcellular location">
    <subcellularLocation>
        <location evidence="1">Membrane</location>
        <topology evidence="1">Multi-pass membrane protein</topology>
    </subcellularLocation>
</comment>
<keyword evidence="4" id="KW-0109">Calcium transport</keyword>
<sequence length="541" mass="58813">MANMLIRTRHLQWKHRVAVIIRVVLFFGIPTCYLLFGGSADGGDVIQPVGIGERVPSRHLMATALDKGKNCTPAAILEFPPDGFTRSQRQHGFIFIHCLVALYGFLLLGAVCEEYFVPAIGIICDKLNMAEDIAGATFMAAASSSPELFINCVGTFVTEGDLGVGAIVGSAVFNVLAVPACCGILASKAIDLDWWSVSRDCLMYAVAVVALILTLLDDMVCWQEALLLVLMYIFYILAMVFNGKLSRFVRSGCCGFNKPKPYTEVTPLLAKEKALASPRFVNGSYAQSNLVNGSSYTNLNGAAHHHMENGTAVDAEKRSVGSDLESSTESIWSWPGEKSSTFSKLYWMVTWPIRFLLWTSIPDCRNHPNLVALCFMMCIAWIATVSYLEAWIITVIGDTLNLPDSITGLTILAAGTSLPEAISSVVVTNQGHGSMGISNSIGSNTFDILLCLGLPWLIKSLFYPATPDHHWVTINSSGISYSAISLLSTLFALYGCLALNKFSLDWRVGVTCAVIYLGFVILAALLELNVFFVVNLPVCPH</sequence>
<dbReference type="InterPro" id="IPR044880">
    <property type="entry name" value="NCX_ion-bd_dom_sf"/>
</dbReference>
<comment type="similarity">
    <text evidence="2">Belongs to the Ca(2+):cation antiporter (CaCA) (TC 2.A.19) family. SLC24A subfamily.</text>
</comment>
<dbReference type="Pfam" id="PF01699">
    <property type="entry name" value="Na_Ca_ex"/>
    <property type="match status" value="2"/>
</dbReference>
<feature type="transmembrane region" description="Helical" evidence="8">
    <location>
        <begin position="222"/>
        <end position="241"/>
    </location>
</feature>
<feature type="transmembrane region" description="Helical" evidence="8">
    <location>
        <begin position="197"/>
        <end position="216"/>
    </location>
</feature>
<reference evidence="10 11" key="1">
    <citation type="submission" date="2021-06" db="EMBL/GenBank/DDBJ databases">
        <title>A haploid diamondback moth (Plutella xylostella L.) genome assembly resolves 31 chromosomes and identifies a diamide resistance mutation.</title>
        <authorList>
            <person name="Ward C.M."/>
            <person name="Perry K.D."/>
            <person name="Baker G."/>
            <person name="Powis K."/>
            <person name="Heckel D.G."/>
            <person name="Baxter S.W."/>
        </authorList>
    </citation>
    <scope>NUCLEOTIDE SEQUENCE [LARGE SCALE GENOMIC DNA]</scope>
    <source>
        <strain evidence="10 11">LV</strain>
        <tissue evidence="10">Single pupa</tissue>
    </source>
</reference>
<feature type="transmembrane region" description="Helical" evidence="8">
    <location>
        <begin position="506"/>
        <end position="526"/>
    </location>
</feature>
<evidence type="ECO:0000259" key="9">
    <source>
        <dbReference type="Pfam" id="PF01699"/>
    </source>
</evidence>
<feature type="domain" description="Sodium/calcium exchanger membrane region" evidence="9">
    <location>
        <begin position="99"/>
        <end position="240"/>
    </location>
</feature>
<evidence type="ECO:0000256" key="8">
    <source>
        <dbReference type="SAM" id="Phobius"/>
    </source>
</evidence>
<organism evidence="10 11">
    <name type="scientific">Plutella xylostella</name>
    <name type="common">Diamondback moth</name>
    <name type="synonym">Plutella maculipennis</name>
    <dbReference type="NCBI Taxonomy" id="51655"/>
    <lineage>
        <taxon>Eukaryota</taxon>
        <taxon>Metazoa</taxon>
        <taxon>Ecdysozoa</taxon>
        <taxon>Arthropoda</taxon>
        <taxon>Hexapoda</taxon>
        <taxon>Insecta</taxon>
        <taxon>Pterygota</taxon>
        <taxon>Neoptera</taxon>
        <taxon>Endopterygota</taxon>
        <taxon>Lepidoptera</taxon>
        <taxon>Glossata</taxon>
        <taxon>Ditrysia</taxon>
        <taxon>Yponomeutoidea</taxon>
        <taxon>Plutellidae</taxon>
        <taxon>Plutella</taxon>
    </lineage>
</organism>
<feature type="transmembrane region" description="Helical" evidence="8">
    <location>
        <begin position="406"/>
        <end position="429"/>
    </location>
</feature>
<evidence type="ECO:0000256" key="1">
    <source>
        <dbReference type="ARBA" id="ARBA00004141"/>
    </source>
</evidence>
<feature type="transmembrane region" description="Helical" evidence="8">
    <location>
        <begin position="441"/>
        <end position="458"/>
    </location>
</feature>
<dbReference type="InterPro" id="IPR004837">
    <property type="entry name" value="NaCa_Exmemb"/>
</dbReference>
<evidence type="ECO:0000313" key="10">
    <source>
        <dbReference type="EMBL" id="KAG7313326.1"/>
    </source>
</evidence>
<proteinExistence type="inferred from homology"/>
<evidence type="ECO:0000256" key="7">
    <source>
        <dbReference type="ARBA" id="ARBA00023136"/>
    </source>
</evidence>
<dbReference type="EMBL" id="JAHIBW010000001">
    <property type="protein sequence ID" value="KAG7313326.1"/>
    <property type="molecule type" value="Genomic_DNA"/>
</dbReference>
<evidence type="ECO:0000256" key="2">
    <source>
        <dbReference type="ARBA" id="ARBA00005364"/>
    </source>
</evidence>
<keyword evidence="3" id="KW-0050">Antiport</keyword>
<keyword evidence="4" id="KW-0406">Ion transport</keyword>
<feature type="transmembrane region" description="Helical" evidence="8">
    <location>
        <begin position="478"/>
        <end position="499"/>
    </location>
</feature>
<keyword evidence="6 8" id="KW-1133">Transmembrane helix</keyword>
<feature type="transmembrane region" description="Helical" evidence="8">
    <location>
        <begin position="92"/>
        <end position="112"/>
    </location>
</feature>
<evidence type="ECO:0000313" key="11">
    <source>
        <dbReference type="Proteomes" id="UP000823941"/>
    </source>
</evidence>
<keyword evidence="4" id="KW-0813">Transport</keyword>
<keyword evidence="4" id="KW-0106">Calcium</keyword>
<gene>
    <name evidence="10" type="ORF">JYU34_000437</name>
</gene>
<evidence type="ECO:0000256" key="3">
    <source>
        <dbReference type="ARBA" id="ARBA00022449"/>
    </source>
</evidence>
<dbReference type="InterPro" id="IPR004481">
    <property type="entry name" value="K/Na/Ca-exchanger"/>
</dbReference>
<feature type="transmembrane region" description="Helical" evidence="8">
    <location>
        <begin position="163"/>
        <end position="185"/>
    </location>
</feature>
<dbReference type="PANTHER" id="PTHR10846">
    <property type="entry name" value="SODIUM/POTASSIUM/CALCIUM EXCHANGER"/>
    <property type="match status" value="1"/>
</dbReference>
<dbReference type="NCBIfam" id="TIGR00367">
    <property type="entry name" value="calcium/sodium antiporter"/>
    <property type="match status" value="1"/>
</dbReference>
<feature type="domain" description="Sodium/calcium exchanger membrane region" evidence="9">
    <location>
        <begin position="372"/>
        <end position="523"/>
    </location>
</feature>
<keyword evidence="11" id="KW-1185">Reference proteome</keyword>
<feature type="transmembrane region" description="Helical" evidence="8">
    <location>
        <begin position="370"/>
        <end position="394"/>
    </location>
</feature>
<dbReference type="PANTHER" id="PTHR10846:SF73">
    <property type="entry name" value="SODIUM_CALCIUM EXCHANGER MEMBRANE REGION DOMAIN-CONTAINING PROTEIN"/>
    <property type="match status" value="1"/>
</dbReference>
<dbReference type="Proteomes" id="UP000823941">
    <property type="component" value="Chromosome 1"/>
</dbReference>
<keyword evidence="5 8" id="KW-0812">Transmembrane</keyword>
<evidence type="ECO:0000256" key="6">
    <source>
        <dbReference type="ARBA" id="ARBA00022989"/>
    </source>
</evidence>
<comment type="caution">
    <text evidence="10">The sequence shown here is derived from an EMBL/GenBank/DDBJ whole genome shotgun (WGS) entry which is preliminary data.</text>
</comment>
<name>A0ABQ7R7Q6_PLUXY</name>
<dbReference type="Gene3D" id="1.20.1420.30">
    <property type="entry name" value="NCX, central ion-binding region"/>
    <property type="match status" value="2"/>
</dbReference>
<feature type="transmembrane region" description="Helical" evidence="8">
    <location>
        <begin position="133"/>
        <end position="157"/>
    </location>
</feature>
<feature type="transmembrane region" description="Helical" evidence="8">
    <location>
        <begin position="17"/>
        <end position="36"/>
    </location>
</feature>
<accession>A0ABQ7R7Q6</accession>
<protein>
    <recommendedName>
        <fullName evidence="9">Sodium/calcium exchanger membrane region domain-containing protein</fullName>
    </recommendedName>
</protein>
<keyword evidence="7 8" id="KW-0472">Membrane</keyword>
<evidence type="ECO:0000256" key="4">
    <source>
        <dbReference type="ARBA" id="ARBA00022568"/>
    </source>
</evidence>
<evidence type="ECO:0000256" key="5">
    <source>
        <dbReference type="ARBA" id="ARBA00022692"/>
    </source>
</evidence>